<evidence type="ECO:0000313" key="2">
    <source>
        <dbReference type="Proteomes" id="UP000680588"/>
    </source>
</evidence>
<gene>
    <name evidence="1" type="ORF">KG104_03430</name>
</gene>
<dbReference type="RefSeq" id="WP_207347271.1">
    <property type="nucleotide sequence ID" value="NZ_CP076456.1"/>
</dbReference>
<dbReference type="InterPro" id="IPR045941">
    <property type="entry name" value="DUF6361"/>
</dbReference>
<keyword evidence="2" id="KW-1185">Reference proteome</keyword>
<accession>A0A975XLA9</accession>
<organism evidence="1 2">
    <name type="scientific">Arthrobacter sunyaminii</name>
    <dbReference type="NCBI Taxonomy" id="2816859"/>
    <lineage>
        <taxon>Bacteria</taxon>
        <taxon>Bacillati</taxon>
        <taxon>Actinomycetota</taxon>
        <taxon>Actinomycetes</taxon>
        <taxon>Micrococcales</taxon>
        <taxon>Micrococcaceae</taxon>
        <taxon>Arthrobacter</taxon>
    </lineage>
</organism>
<reference evidence="1" key="1">
    <citation type="submission" date="2021-06" db="EMBL/GenBank/DDBJ databases">
        <title>Novel species in genus Arthrobacter.</title>
        <authorList>
            <person name="Zhang G."/>
        </authorList>
    </citation>
    <scope>NUCLEOTIDE SEQUENCE</scope>
    <source>
        <strain evidence="1">Zg-ZUI122</strain>
    </source>
</reference>
<dbReference type="KEGG" id="asun:KG104_03430"/>
<dbReference type="AlphaFoldDB" id="A0A975XLA9"/>
<proteinExistence type="predicted"/>
<name>A0A975XLA9_9MICC</name>
<dbReference type="EMBL" id="CP076456">
    <property type="protein sequence ID" value="QWQ36862.1"/>
    <property type="molecule type" value="Genomic_DNA"/>
</dbReference>
<protein>
    <submittedName>
        <fullName evidence="1">Uncharacterized protein</fullName>
    </submittedName>
</protein>
<dbReference type="Pfam" id="PF19888">
    <property type="entry name" value="DUF6361"/>
    <property type="match status" value="1"/>
</dbReference>
<evidence type="ECO:0000313" key="1">
    <source>
        <dbReference type="EMBL" id="QWQ36862.1"/>
    </source>
</evidence>
<dbReference type="Proteomes" id="UP000680588">
    <property type="component" value="Chromosome"/>
</dbReference>
<sequence length="407" mass="45111">MTSHISWLDANTDENNRMRELVRLFSTPETIDDLGIGQIRDVISNSLFPGTSVLHAGARYLLLVPWAYLTAAAGTSQPDVLKSRAEKSERALIDRLGEISTTGFIGSSAGNKVRQLPSAAYWSALRRYEIVHPDIDRAGIAEAMCSARANSSSNENAKTATIWAPSLPQPPEGFPYTEENGLALTHAEASWLQERLLASCRGTLLAHLVMSQAPLAQNTIGPWQDPISHTADARTLQWVRDAELFSFVHNGANILYQHLLAELAAKNLPDSGITTEATNELLQEWETERDAKKHLLASWNADAFLDRIRAANPAIRSSTVDFARTMAAAAQTFSTPIADNPKLRRAVEDRERLMKKANSRFRNGQRLRAWAPPERGVAALTYRWTQVRRTIRDIHDGLTSGQELTRA</sequence>